<sequence>MNRPTVCFALWFVAVLAAAIALVPVSASAHPGHRDSEMVSHRDQQMIDITSPKTVARGQISPVYAVFSQAVRDLSAELTLLDALPEHGSCQDECCCSGMGCCIGACVVCKAPIAPLYGANAKYLVARPVSARGITPASLLEPPNAFL</sequence>
<dbReference type="EMBL" id="CABFMQ020000084">
    <property type="protein sequence ID" value="VTZ50662.1"/>
    <property type="molecule type" value="Genomic_DNA"/>
</dbReference>
<gene>
    <name evidence="2" type="ORF">MPC4_270023</name>
</gene>
<protein>
    <submittedName>
        <fullName evidence="2">Uncharacterized protein</fullName>
    </submittedName>
</protein>
<keyword evidence="1" id="KW-0732">Signal</keyword>
<organism evidence="2 3">
    <name type="scientific">Methylocella tundrae</name>
    <dbReference type="NCBI Taxonomy" id="227605"/>
    <lineage>
        <taxon>Bacteria</taxon>
        <taxon>Pseudomonadati</taxon>
        <taxon>Pseudomonadota</taxon>
        <taxon>Alphaproteobacteria</taxon>
        <taxon>Hyphomicrobiales</taxon>
        <taxon>Beijerinckiaceae</taxon>
        <taxon>Methylocella</taxon>
    </lineage>
</organism>
<comment type="caution">
    <text evidence="2">The sequence shown here is derived from an EMBL/GenBank/DDBJ whole genome shotgun (WGS) entry which is preliminary data.</text>
</comment>
<feature type="chain" id="PRO_5032963011" evidence="1">
    <location>
        <begin position="30"/>
        <end position="147"/>
    </location>
</feature>
<accession>A0A8B6M8X6</accession>
<name>A0A8B6M8X6_METTU</name>
<dbReference type="Proteomes" id="UP000485880">
    <property type="component" value="Unassembled WGS sequence"/>
</dbReference>
<evidence type="ECO:0000313" key="3">
    <source>
        <dbReference type="Proteomes" id="UP000485880"/>
    </source>
</evidence>
<evidence type="ECO:0000256" key="1">
    <source>
        <dbReference type="SAM" id="SignalP"/>
    </source>
</evidence>
<feature type="signal peptide" evidence="1">
    <location>
        <begin position="1"/>
        <end position="29"/>
    </location>
</feature>
<proteinExistence type="predicted"/>
<evidence type="ECO:0000313" key="2">
    <source>
        <dbReference type="EMBL" id="VTZ50662.1"/>
    </source>
</evidence>
<dbReference type="AlphaFoldDB" id="A0A8B6M8X6"/>
<keyword evidence="3" id="KW-1185">Reference proteome</keyword>
<reference evidence="2 3" key="1">
    <citation type="submission" date="2019-05" db="EMBL/GenBank/DDBJ databases">
        <authorList>
            <person name="Farhan Ul Haque M."/>
        </authorList>
    </citation>
    <scope>NUCLEOTIDE SEQUENCE [LARGE SCALE GENOMIC DNA]</scope>
    <source>
        <strain evidence="2">2</strain>
    </source>
</reference>